<proteinExistence type="predicted"/>
<sequence length="150" mass="16242">TETVYGSALGLEYGIESESSCIFGVRCEKNSRVVKNKRKSFTTTKVQTQKTLASSTTTVVYTGAAYTTHRQRMIDAVSVLSATGNTPTAFAYAEVAAYMMGQTTKNLTSGGFNSSTQGQIRDADTYLKPAQVDRTKQCNAQGIYFLTDGQ</sequence>
<organism evidence="1 2">
    <name type="scientific">Rhizobium hidalgonense</name>
    <dbReference type="NCBI Taxonomy" id="1538159"/>
    <lineage>
        <taxon>Bacteria</taxon>
        <taxon>Pseudomonadati</taxon>
        <taxon>Pseudomonadota</taxon>
        <taxon>Alphaproteobacteria</taxon>
        <taxon>Hyphomicrobiales</taxon>
        <taxon>Rhizobiaceae</taxon>
        <taxon>Rhizobium/Agrobacterium group</taxon>
        <taxon>Rhizobium</taxon>
    </lineage>
</organism>
<gene>
    <name evidence="1" type="ORF">RJJ65_37730</name>
</gene>
<feature type="non-terminal residue" evidence="1">
    <location>
        <position position="1"/>
    </location>
</feature>
<reference evidence="1" key="1">
    <citation type="submission" date="2023-04" db="EMBL/GenBank/DDBJ databases">
        <title>Genomic characterization of faba bean (Vicia faba) microsymbionts in Mexican soils.</title>
        <authorList>
            <person name="Rivera Orduna F.N."/>
            <person name="Guevara-Luna J."/>
            <person name="Yan J."/>
            <person name="Arroyo-Herrera I."/>
            <person name="Li Y."/>
            <person name="Vasquez-Murrieta M.S."/>
            <person name="Wang E.T."/>
        </authorList>
    </citation>
    <scope>NUCLEOTIDE SEQUENCE</scope>
    <source>
        <strain evidence="1">CH26</strain>
    </source>
</reference>
<dbReference type="AlphaFoldDB" id="A0AAJ2H403"/>
<dbReference type="EMBL" id="JAVLSF010000654">
    <property type="protein sequence ID" value="MDR9778283.1"/>
    <property type="molecule type" value="Genomic_DNA"/>
</dbReference>
<dbReference type="Proteomes" id="UP001268610">
    <property type="component" value="Unassembled WGS sequence"/>
</dbReference>
<accession>A0AAJ2H403</accession>
<evidence type="ECO:0000313" key="1">
    <source>
        <dbReference type="EMBL" id="MDR9778283.1"/>
    </source>
</evidence>
<comment type="caution">
    <text evidence="1">The sequence shown here is derived from an EMBL/GenBank/DDBJ whole genome shotgun (WGS) entry which is preliminary data.</text>
</comment>
<evidence type="ECO:0000313" key="2">
    <source>
        <dbReference type="Proteomes" id="UP001268610"/>
    </source>
</evidence>
<protein>
    <submittedName>
        <fullName evidence="1">Uncharacterized protein</fullName>
    </submittedName>
</protein>
<name>A0AAJ2H403_9HYPH</name>
<feature type="non-terminal residue" evidence="1">
    <location>
        <position position="150"/>
    </location>
</feature>
<dbReference type="RefSeq" id="WP_310866381.1">
    <property type="nucleotide sequence ID" value="NZ_JAVLSF010000654.1"/>
</dbReference>